<organism evidence="4 5">
    <name type="scientific">Candidatus Thalassospirochaeta sargassi</name>
    <dbReference type="NCBI Taxonomy" id="3119039"/>
    <lineage>
        <taxon>Bacteria</taxon>
        <taxon>Pseudomonadati</taxon>
        <taxon>Spirochaetota</taxon>
        <taxon>Spirochaetia</taxon>
        <taxon>Spirochaetales</taxon>
        <taxon>Spirochaetaceae</taxon>
        <taxon>Candidatus Thalassospirochaeta</taxon>
    </lineage>
</organism>
<evidence type="ECO:0000259" key="3">
    <source>
        <dbReference type="PROSITE" id="PS51918"/>
    </source>
</evidence>
<dbReference type="InterPro" id="IPR023404">
    <property type="entry name" value="rSAM_horseshoe"/>
</dbReference>
<keyword evidence="2" id="KW-0349">Heme</keyword>
<dbReference type="Pfam" id="PF04055">
    <property type="entry name" value="Radical_SAM"/>
    <property type="match status" value="1"/>
</dbReference>
<dbReference type="InterPro" id="IPR058240">
    <property type="entry name" value="rSAM_sf"/>
</dbReference>
<gene>
    <name evidence="4" type="primary">hemW</name>
    <name evidence="4" type="ORF">PQJ61_17965</name>
</gene>
<dbReference type="SFLD" id="SFLDG01065">
    <property type="entry name" value="anaerobic_coproporphyrinogen-I"/>
    <property type="match status" value="1"/>
</dbReference>
<dbReference type="PANTHER" id="PTHR13932:SF5">
    <property type="entry name" value="RADICAL S-ADENOSYL METHIONINE DOMAIN-CONTAINING PROTEIN 1, MITOCHONDRIAL"/>
    <property type="match status" value="1"/>
</dbReference>
<dbReference type="EMBL" id="JAQQAL010000052">
    <property type="protein sequence ID" value="MDC7228653.1"/>
    <property type="molecule type" value="Genomic_DNA"/>
</dbReference>
<dbReference type="SFLD" id="SFLDF00562">
    <property type="entry name" value="HemN-like__clustered_with_heat"/>
    <property type="match status" value="1"/>
</dbReference>
<evidence type="ECO:0000313" key="4">
    <source>
        <dbReference type="EMBL" id="MDC7228653.1"/>
    </source>
</evidence>
<sequence length="386" mass="43813">MKISLYIHIPFCRVKCAYCDFFSVSVEDDEIKKQVLNSIISELKLKLEEMDNPDIETIFIGGGTPSAIQPDLFSSFLSEIDRIIFPFKKEPCEFTTEANIGSCSRDFMKAACDGGINRLSLGVQSFNKKTLRHIGRHYDSHDIYSDASEIRDFWKHSLSIDLISGINRDYMEDVELALSLKPDHLSIYQLSVEEETSLKRQIESGLKSKPDESLQAEAIELITKRLTDSVFNRYEISNFATAGNSCLHNIRYWNMHSYIGIGPSAVSSVYSGEMGYRTTNTKDISLYTQTDFANPDSVYFTRENLGRNDLLIEHFLMGCRLTDGIDVEGFKAKFGQHPSLFIPETSKAWEARGAWDSPSASLTEKGLLFLDSFLYEVYNELTKTIK</sequence>
<comment type="function">
    <text evidence="2">Probably acts as a heme chaperone, transferring heme to an unknown acceptor. Binds one molecule of heme per monomer, possibly covalently. Binds 1 [4Fe-4S] cluster. The cluster is coordinated with 3 cysteines and an exchangeable S-adenosyl-L-methionine.</text>
</comment>
<keyword evidence="2" id="KW-0949">S-adenosyl-L-methionine</keyword>
<dbReference type="SUPFAM" id="SSF102114">
    <property type="entry name" value="Radical SAM enzymes"/>
    <property type="match status" value="1"/>
</dbReference>
<dbReference type="AlphaFoldDB" id="A0AAJ1IIQ4"/>
<dbReference type="PANTHER" id="PTHR13932">
    <property type="entry name" value="COPROPORPHYRINIGEN III OXIDASE"/>
    <property type="match status" value="1"/>
</dbReference>
<dbReference type="InterPro" id="IPR007197">
    <property type="entry name" value="rSAM"/>
</dbReference>
<accession>A0AAJ1IIQ4</accession>
<keyword evidence="2" id="KW-0004">4Fe-4S</keyword>
<dbReference type="GO" id="GO:0006779">
    <property type="term" value="P:porphyrin-containing compound biosynthetic process"/>
    <property type="evidence" value="ECO:0007669"/>
    <property type="project" value="InterPro"/>
</dbReference>
<dbReference type="CDD" id="cd01335">
    <property type="entry name" value="Radical_SAM"/>
    <property type="match status" value="1"/>
</dbReference>
<keyword evidence="2" id="KW-0143">Chaperone</keyword>
<dbReference type="InterPro" id="IPR006638">
    <property type="entry name" value="Elp3/MiaA/NifB-like_rSAM"/>
</dbReference>
<dbReference type="Proteomes" id="UP001221217">
    <property type="component" value="Unassembled WGS sequence"/>
</dbReference>
<evidence type="ECO:0000256" key="1">
    <source>
        <dbReference type="ARBA" id="ARBA00006100"/>
    </source>
</evidence>
<dbReference type="InterPro" id="IPR034505">
    <property type="entry name" value="Coproporphyrinogen-III_oxidase"/>
</dbReference>
<dbReference type="GO" id="GO:0005737">
    <property type="term" value="C:cytoplasm"/>
    <property type="evidence" value="ECO:0007669"/>
    <property type="project" value="UniProtKB-SubCell"/>
</dbReference>
<dbReference type="PROSITE" id="PS51918">
    <property type="entry name" value="RADICAL_SAM"/>
    <property type="match status" value="1"/>
</dbReference>
<dbReference type="GO" id="GO:0051539">
    <property type="term" value="F:4 iron, 4 sulfur cluster binding"/>
    <property type="evidence" value="ECO:0007669"/>
    <property type="project" value="UniProtKB-UniRule"/>
</dbReference>
<proteinExistence type="inferred from homology"/>
<comment type="similarity">
    <text evidence="1">Belongs to the anaerobic coproporphyrinogen-III oxidase family. HemW subfamily.</text>
</comment>
<dbReference type="GO" id="GO:0004109">
    <property type="term" value="F:coproporphyrinogen oxidase activity"/>
    <property type="evidence" value="ECO:0007669"/>
    <property type="project" value="InterPro"/>
</dbReference>
<feature type="domain" description="Radical SAM core" evidence="3">
    <location>
        <begin position="1"/>
        <end position="232"/>
    </location>
</feature>
<comment type="subcellular location">
    <subcellularLocation>
        <location evidence="2">Cytoplasm</location>
    </subcellularLocation>
</comment>
<keyword evidence="2" id="KW-0408">Iron</keyword>
<dbReference type="SMART" id="SM00729">
    <property type="entry name" value="Elp3"/>
    <property type="match status" value="1"/>
</dbReference>
<keyword evidence="2" id="KW-0411">Iron-sulfur</keyword>
<dbReference type="NCBIfam" id="TIGR00539">
    <property type="entry name" value="hemN_rel"/>
    <property type="match status" value="1"/>
</dbReference>
<protein>
    <recommendedName>
        <fullName evidence="2">Heme chaperone HemW</fullName>
    </recommendedName>
</protein>
<dbReference type="InterPro" id="IPR004559">
    <property type="entry name" value="HemW-like"/>
</dbReference>
<evidence type="ECO:0000256" key="2">
    <source>
        <dbReference type="RuleBase" id="RU364116"/>
    </source>
</evidence>
<name>A0AAJ1IIQ4_9SPIO</name>
<dbReference type="SFLD" id="SFLDS00029">
    <property type="entry name" value="Radical_SAM"/>
    <property type="match status" value="1"/>
</dbReference>
<keyword evidence="2" id="KW-0963">Cytoplasm</keyword>
<comment type="caution">
    <text evidence="4">The sequence shown here is derived from an EMBL/GenBank/DDBJ whole genome shotgun (WGS) entry which is preliminary data.</text>
</comment>
<keyword evidence="2" id="KW-0479">Metal-binding</keyword>
<dbReference type="Gene3D" id="3.80.30.20">
    <property type="entry name" value="tm_1862 like domain"/>
    <property type="match status" value="1"/>
</dbReference>
<evidence type="ECO:0000313" key="5">
    <source>
        <dbReference type="Proteomes" id="UP001221217"/>
    </source>
</evidence>
<dbReference type="GO" id="GO:0046872">
    <property type="term" value="F:metal ion binding"/>
    <property type="evidence" value="ECO:0007669"/>
    <property type="project" value="UniProtKB-UniRule"/>
</dbReference>
<reference evidence="4 5" key="1">
    <citation type="submission" date="2022-12" db="EMBL/GenBank/DDBJ databases">
        <title>Metagenome assembled genome from gulf of manar.</title>
        <authorList>
            <person name="Kohli P."/>
            <person name="Pk S."/>
            <person name="Venkata Ramana C."/>
            <person name="Sasikala C."/>
        </authorList>
    </citation>
    <scope>NUCLEOTIDE SEQUENCE [LARGE SCALE GENOMIC DNA]</scope>
    <source>
        <strain evidence="4">JB008</strain>
    </source>
</reference>